<proteinExistence type="predicted"/>
<dbReference type="EMBL" id="LGPB01000131">
    <property type="protein sequence ID" value="KRG11118.1"/>
    <property type="molecule type" value="Genomic_DNA"/>
</dbReference>
<dbReference type="EMBL" id="LDJR01000008">
    <property type="protein sequence ID" value="OAK75737.1"/>
    <property type="molecule type" value="Genomic_DNA"/>
</dbReference>
<reference evidence="1 3" key="2">
    <citation type="submission" date="2015-06" db="EMBL/GenBank/DDBJ databases">
        <title>Genome sequencing project of Bacillus galactosidilyticus PL133.</title>
        <authorList>
            <person name="Gaiero J."/>
            <person name="Nicol R."/>
            <person name="Habash M."/>
        </authorList>
    </citation>
    <scope>NUCLEOTIDE SEQUENCE [LARGE SCALE GENOMIC DNA]</scope>
    <source>
        <strain evidence="1 3">PL133</strain>
    </source>
</reference>
<evidence type="ECO:0000313" key="4">
    <source>
        <dbReference type="Proteomes" id="UP000077881"/>
    </source>
</evidence>
<dbReference type="Proteomes" id="UP000053881">
    <property type="component" value="Unassembled WGS sequence"/>
</dbReference>
<evidence type="ECO:0000313" key="1">
    <source>
        <dbReference type="EMBL" id="KRG11118.1"/>
    </source>
</evidence>
<organism evidence="1 3">
    <name type="scientific">Lederbergia galactosidilytica</name>
    <dbReference type="NCBI Taxonomy" id="217031"/>
    <lineage>
        <taxon>Bacteria</taxon>
        <taxon>Bacillati</taxon>
        <taxon>Bacillota</taxon>
        <taxon>Bacilli</taxon>
        <taxon>Bacillales</taxon>
        <taxon>Bacillaceae</taxon>
        <taxon>Lederbergia</taxon>
    </lineage>
</organism>
<dbReference type="PATRIC" id="fig|217031.4.peg.6482"/>
<keyword evidence="4" id="KW-1185">Reference proteome</keyword>
<name>A0A0Q9Y2X7_9BACI</name>
<evidence type="ECO:0000313" key="3">
    <source>
        <dbReference type="Proteomes" id="UP000053881"/>
    </source>
</evidence>
<dbReference type="AlphaFoldDB" id="A0A0Q9Y2X7"/>
<sequence length="84" mass="9619">MTERIPCRAVGYNATILHRAAAETGSICMHREIMIRSLHSFRLSMEQIYVSLSYEEAVRTLKYAMELHAVNNECEADDLLLSLM</sequence>
<gene>
    <name evidence="2" type="ORF">ABB05_00865</name>
    <name evidence="1" type="ORF">ACA29_19155</name>
</gene>
<protein>
    <submittedName>
        <fullName evidence="1">Uncharacterized protein</fullName>
    </submittedName>
</protein>
<evidence type="ECO:0000313" key="2">
    <source>
        <dbReference type="EMBL" id="OAK75737.1"/>
    </source>
</evidence>
<dbReference type="RefSeq" id="WP_057985609.1">
    <property type="nucleotide sequence ID" value="NZ_JAGGKH010000005.1"/>
</dbReference>
<reference evidence="2 4" key="1">
    <citation type="submission" date="2015-05" db="EMBL/GenBank/DDBJ databases">
        <title>Comparison of genome.</title>
        <authorList>
            <person name="Zheng Z."/>
            <person name="Sun M."/>
        </authorList>
    </citation>
    <scope>NUCLEOTIDE SEQUENCE [LARGE SCALE GENOMIC DNA]</scope>
    <source>
        <strain evidence="2 4">G25-74</strain>
    </source>
</reference>
<dbReference type="OrthoDB" id="5351532at2"/>
<accession>A0A0Q9Y2X7</accession>
<comment type="caution">
    <text evidence="1">The sequence shown here is derived from an EMBL/GenBank/DDBJ whole genome shotgun (WGS) entry which is preliminary data.</text>
</comment>
<dbReference type="Proteomes" id="UP000077881">
    <property type="component" value="Unassembled WGS sequence"/>
</dbReference>